<comment type="caution">
    <text evidence="1">The sequence shown here is derived from an EMBL/GenBank/DDBJ whole genome shotgun (WGS) entry which is preliminary data.</text>
</comment>
<dbReference type="Proteomes" id="UP000243975">
    <property type="component" value="Unassembled WGS sequence"/>
</dbReference>
<keyword evidence="2" id="KW-1185">Reference proteome</keyword>
<organism evidence="1 2">
    <name type="scientific">Cynara cardunculus var. scolymus</name>
    <name type="common">Globe artichoke</name>
    <name type="synonym">Cynara scolymus</name>
    <dbReference type="NCBI Taxonomy" id="59895"/>
    <lineage>
        <taxon>Eukaryota</taxon>
        <taxon>Viridiplantae</taxon>
        <taxon>Streptophyta</taxon>
        <taxon>Embryophyta</taxon>
        <taxon>Tracheophyta</taxon>
        <taxon>Spermatophyta</taxon>
        <taxon>Magnoliopsida</taxon>
        <taxon>eudicotyledons</taxon>
        <taxon>Gunneridae</taxon>
        <taxon>Pentapetalae</taxon>
        <taxon>asterids</taxon>
        <taxon>campanulids</taxon>
        <taxon>Asterales</taxon>
        <taxon>Asteraceae</taxon>
        <taxon>Carduoideae</taxon>
        <taxon>Cardueae</taxon>
        <taxon>Carduinae</taxon>
        <taxon>Cynara</taxon>
    </lineage>
</organism>
<name>A0A103XSU3_CYNCS</name>
<proteinExistence type="predicted"/>
<protein>
    <submittedName>
        <fullName evidence="1">Uncharacterized protein</fullName>
    </submittedName>
</protein>
<dbReference type="AlphaFoldDB" id="A0A103XSU3"/>
<accession>A0A103XSU3</accession>
<evidence type="ECO:0000313" key="2">
    <source>
        <dbReference type="Proteomes" id="UP000243975"/>
    </source>
</evidence>
<dbReference type="EMBL" id="LEKV01004343">
    <property type="protein sequence ID" value="KVH96245.1"/>
    <property type="molecule type" value="Genomic_DNA"/>
</dbReference>
<reference evidence="1 2" key="1">
    <citation type="journal article" date="2016" name="Sci. Rep.">
        <title>The genome sequence of the outbreeding globe artichoke constructed de novo incorporating a phase-aware low-pass sequencing strategy of F1 progeny.</title>
        <authorList>
            <person name="Scaglione D."/>
            <person name="Reyes-Chin-Wo S."/>
            <person name="Acquadro A."/>
            <person name="Froenicke L."/>
            <person name="Portis E."/>
            <person name="Beitel C."/>
            <person name="Tirone M."/>
            <person name="Mauro R."/>
            <person name="Lo Monaco A."/>
            <person name="Mauromicale G."/>
            <person name="Faccioli P."/>
            <person name="Cattivelli L."/>
            <person name="Rieseberg L."/>
            <person name="Michelmore R."/>
            <person name="Lanteri S."/>
        </authorList>
    </citation>
    <scope>NUCLEOTIDE SEQUENCE [LARGE SCALE GENOMIC DNA]</scope>
    <source>
        <strain evidence="1">2C</strain>
    </source>
</reference>
<evidence type="ECO:0000313" key="1">
    <source>
        <dbReference type="EMBL" id="KVH96245.1"/>
    </source>
</evidence>
<sequence length="63" mass="7235">MDFEEFKAGTKQMMVAMANNLSFLSVQMILDEDSFLKKVVDRAYKVANICLESLSTYLSFPKF</sequence>
<gene>
    <name evidence="1" type="ORF">Ccrd_001674</name>
</gene>
<dbReference type="Gramene" id="KVH96245">
    <property type="protein sequence ID" value="KVH96245"/>
    <property type="gene ID" value="Ccrd_001674"/>
</dbReference>